<dbReference type="Gene3D" id="3.90.960.10">
    <property type="entry name" value="YbaK/aminoacyl-tRNA synthetase-associated domain"/>
    <property type="match status" value="1"/>
</dbReference>
<evidence type="ECO:0000256" key="5">
    <source>
        <dbReference type="ARBA" id="ARBA00022833"/>
    </source>
</evidence>
<dbReference type="Gene3D" id="1.10.1370.10">
    <property type="entry name" value="Neurolysin, domain 3"/>
    <property type="match status" value="1"/>
</dbReference>
<dbReference type="InterPro" id="IPR045090">
    <property type="entry name" value="Pept_M3A_M3B"/>
</dbReference>
<accession>A0ABN0SPB2</accession>
<dbReference type="InterPro" id="IPR024077">
    <property type="entry name" value="Neurolysin/TOP_dom2"/>
</dbReference>
<dbReference type="InterPro" id="IPR007214">
    <property type="entry name" value="YbaK/aa-tRNA-synth-assoc-dom"/>
</dbReference>
<dbReference type="InterPro" id="IPR001567">
    <property type="entry name" value="Pept_M3A_M3B_dom"/>
</dbReference>
<organism evidence="10 11">
    <name type="scientific">Brevibacterium metallidurans</name>
    <dbReference type="NCBI Taxonomy" id="1482676"/>
    <lineage>
        <taxon>Bacteria</taxon>
        <taxon>Bacillati</taxon>
        <taxon>Actinomycetota</taxon>
        <taxon>Actinomycetes</taxon>
        <taxon>Micrococcales</taxon>
        <taxon>Brevibacteriaceae</taxon>
        <taxon>Brevibacterium</taxon>
    </lineage>
</organism>
<keyword evidence="6 7" id="KW-0482">Metalloprotease</keyword>
<protein>
    <submittedName>
        <fullName evidence="10">M3 family metallopeptidase</fullName>
    </submittedName>
</protein>
<sequence length="851" mass="91484">MSSEPTAADVWDELLDPQGDFSLPDFTAVTPDSLIAAAQAATDFALSEVDHIVTDETDPTFATATVRFESATVPMARLAALVRTIESNHLTPELTDAVAEVWVRLSATRTQMLLNVDLFHRIEQVPTTDLNPEDKRHQELTIENFVRAGARLGEEDRAHMATIEAELTALSTSFSRALGTDTRELAVHLGEVGQLAGLSEDQIAAAATRAGEREETGYLLPLNNFTQQLVLGPLTSAETRERVLANSMARGSQGGKGDTRAQVSDITALRALQAKLLGYPSYSSYAIDNQTAGGPDAAADIVSSLIAPANAQLTAELDTVRARYGLDDIAPSDVMHYLAKYRQDEFGVDPDEVAKYFEFSTVLSGGVFRAATGLYGIAFAARDDIAGWHDDVLAFEVTDTTDRTLGLILIDPYARDTKRGGAWMDQLVPASRLTGDLPVTTLSLNLAKPGPGRPTLLSPTELTTLFHEFGHVLHGLFANSTYPSTAGTSVPRDYVEFPSQFNEMWRFHPQVLPHYAVHVDTGEPMPTEMVDALLAAESFGQGFSTIEYLAAAMLDLSWHSLEAGEHITDVLSFESEVLAASGFAPLVPPRYRTTYFGHIFASGYAAGYYSYLYSEVIAAWVSEWFEAQGGLSREAGDGFREAILAPGYSVDPMSAIERFFGVRPDVGPLLRRRGLAEAIPEPAENDAESDADTDRHPNITRIAEILTTNGIDPQITVFTEATPTAASAAERLGVDVGAIANSLIFSAGGDPVLIMTSGAHRVDTDVVADLIGVDSLDRADKDLVRSATGQVIGGVAPIGHPAPIPTYIDTALREFPELWVAAGTPHSMMPLTYDQLVALTGGKEIAVVAGQ</sequence>
<dbReference type="CDD" id="cd04333">
    <property type="entry name" value="ProX_deacylase"/>
    <property type="match status" value="1"/>
</dbReference>
<evidence type="ECO:0000256" key="6">
    <source>
        <dbReference type="ARBA" id="ARBA00023049"/>
    </source>
</evidence>
<keyword evidence="2 7" id="KW-0645">Protease</keyword>
<evidence type="ECO:0000256" key="1">
    <source>
        <dbReference type="ARBA" id="ARBA00006040"/>
    </source>
</evidence>
<dbReference type="SUPFAM" id="SSF55486">
    <property type="entry name" value="Metalloproteases ('zincins'), catalytic domain"/>
    <property type="match status" value="1"/>
</dbReference>
<evidence type="ECO:0000259" key="8">
    <source>
        <dbReference type="Pfam" id="PF01432"/>
    </source>
</evidence>
<gene>
    <name evidence="10" type="ORF">NCCP602_21990</name>
</gene>
<evidence type="ECO:0000313" key="10">
    <source>
        <dbReference type="EMBL" id="GAA0036238.1"/>
    </source>
</evidence>
<evidence type="ECO:0000256" key="7">
    <source>
        <dbReference type="RuleBase" id="RU003435"/>
    </source>
</evidence>
<feature type="domain" description="Peptidase M3A/M3B catalytic" evidence="8">
    <location>
        <begin position="236"/>
        <end position="674"/>
    </location>
</feature>
<comment type="similarity">
    <text evidence="1 7">Belongs to the peptidase M3 family.</text>
</comment>
<dbReference type="EMBL" id="BAAAAF010000008">
    <property type="protein sequence ID" value="GAA0036238.1"/>
    <property type="molecule type" value="Genomic_DNA"/>
</dbReference>
<dbReference type="PANTHER" id="PTHR43660">
    <property type="entry name" value="DIPEPTIDYL CARBOXYPEPTIDASE"/>
    <property type="match status" value="1"/>
</dbReference>
<evidence type="ECO:0000256" key="3">
    <source>
        <dbReference type="ARBA" id="ARBA00022723"/>
    </source>
</evidence>
<evidence type="ECO:0000259" key="9">
    <source>
        <dbReference type="Pfam" id="PF04073"/>
    </source>
</evidence>
<feature type="domain" description="YbaK/aminoacyl-tRNA synthetase-associated" evidence="9">
    <location>
        <begin position="719"/>
        <end position="838"/>
    </location>
</feature>
<keyword evidence="3 7" id="KW-0479">Metal-binding</keyword>
<keyword evidence="5 7" id="KW-0862">Zinc</keyword>
<comment type="caution">
    <text evidence="10">The sequence shown here is derived from an EMBL/GenBank/DDBJ whole genome shotgun (WGS) entry which is preliminary data.</text>
</comment>
<dbReference type="CDD" id="cd06456">
    <property type="entry name" value="M3A_DCP"/>
    <property type="match status" value="1"/>
</dbReference>
<dbReference type="PANTHER" id="PTHR43660:SF1">
    <property type="entry name" value="DIPEPTIDYL CARBOXYPEPTIDASE"/>
    <property type="match status" value="1"/>
</dbReference>
<evidence type="ECO:0000256" key="4">
    <source>
        <dbReference type="ARBA" id="ARBA00022801"/>
    </source>
</evidence>
<dbReference type="Proteomes" id="UP001498238">
    <property type="component" value="Unassembled WGS sequence"/>
</dbReference>
<name>A0ABN0SPB2_9MICO</name>
<dbReference type="SUPFAM" id="SSF55826">
    <property type="entry name" value="YbaK/ProRS associated domain"/>
    <property type="match status" value="1"/>
</dbReference>
<evidence type="ECO:0000256" key="2">
    <source>
        <dbReference type="ARBA" id="ARBA00022670"/>
    </source>
</evidence>
<dbReference type="Pfam" id="PF01432">
    <property type="entry name" value="Peptidase_M3"/>
    <property type="match status" value="1"/>
</dbReference>
<dbReference type="RefSeq" id="WP_339393066.1">
    <property type="nucleotide sequence ID" value="NZ_BAAAAF010000008.1"/>
</dbReference>
<reference evidence="10 11" key="1">
    <citation type="submission" date="2024-01" db="EMBL/GenBank/DDBJ databases">
        <title>Characterization of antibiotic resistant novel bacterial strains and their environmental applications.</title>
        <authorList>
            <person name="Manzoor S."/>
            <person name="Abbas S."/>
            <person name="Arshad M."/>
            <person name="Ahmed I."/>
        </authorList>
    </citation>
    <scope>NUCLEOTIDE SEQUENCE [LARGE SCALE GENOMIC DNA]</scope>
    <source>
        <strain evidence="10 11">NCCP-602</strain>
    </source>
</reference>
<dbReference type="Gene3D" id="3.40.390.10">
    <property type="entry name" value="Collagenase (Catalytic Domain)"/>
    <property type="match status" value="1"/>
</dbReference>
<evidence type="ECO:0000313" key="11">
    <source>
        <dbReference type="Proteomes" id="UP001498238"/>
    </source>
</evidence>
<dbReference type="InterPro" id="IPR036754">
    <property type="entry name" value="YbaK/aa-tRNA-synt-asso_dom_sf"/>
</dbReference>
<dbReference type="InterPro" id="IPR034005">
    <property type="entry name" value="M3A_DCP"/>
</dbReference>
<proteinExistence type="inferred from homology"/>
<keyword evidence="11" id="KW-1185">Reference proteome</keyword>
<keyword evidence="4 7" id="KW-0378">Hydrolase</keyword>
<dbReference type="InterPro" id="IPR024079">
    <property type="entry name" value="MetalloPept_cat_dom_sf"/>
</dbReference>
<comment type="cofactor">
    <cofactor evidence="7">
        <name>Zn(2+)</name>
        <dbReference type="ChEBI" id="CHEBI:29105"/>
    </cofactor>
    <text evidence="7">Binds 1 zinc ion.</text>
</comment>
<dbReference type="Pfam" id="PF04073">
    <property type="entry name" value="tRNA_edit"/>
    <property type="match status" value="1"/>
</dbReference>